<organism evidence="2 3">
    <name type="scientific">Legionella fallonii LLAP-10</name>
    <dbReference type="NCBI Taxonomy" id="1212491"/>
    <lineage>
        <taxon>Bacteria</taxon>
        <taxon>Pseudomonadati</taxon>
        <taxon>Pseudomonadota</taxon>
        <taxon>Gammaproteobacteria</taxon>
        <taxon>Legionellales</taxon>
        <taxon>Legionellaceae</taxon>
        <taxon>Legionella</taxon>
    </lineage>
</organism>
<evidence type="ECO:0000256" key="1">
    <source>
        <dbReference type="SAM" id="Phobius"/>
    </source>
</evidence>
<accession>A0A098G4S3</accession>
<dbReference type="KEGG" id="lfa:LFA_1046"/>
<sequence>MLVRLIQKLALYTKEVQDTVLFGLMSDSQLFSALSASPILYTMLPFIGILMTITAIINGYHLAKASNKNFDQWFNFITSVGCAILASISLYGAALAAIYDFTFVAGPWFFFGSSALAFMHQSVMFGLNLYRAYESLSGSAQRMHYVQAALNNLFMMGLLTAVIGAVTFVMLFPAVAPALGSVFALTAVAFTLLDIAWRVIPHNWKLFIKGLLFLGKPESTLPQAEVANAPELVSTLDSNVNNEAQHHRLFTRPDYSAAVREMTKEKGKEYLHQVIIRKIAVLDNPSVPQTDKTRQKVDCLSVIERALESHTKIDKADLLEKYPLVFQNFWSEKSDVEQILDAAKLVIAKFEQRNMVVDVPVVELDAAVCRL</sequence>
<evidence type="ECO:0000313" key="3">
    <source>
        <dbReference type="Proteomes" id="UP000032430"/>
    </source>
</evidence>
<feature type="transmembrane region" description="Helical" evidence="1">
    <location>
        <begin position="39"/>
        <end position="61"/>
    </location>
</feature>
<reference evidence="3" key="1">
    <citation type="submission" date="2014-09" db="EMBL/GenBank/DDBJ databases">
        <authorList>
            <person name="Gomez-Valero L."/>
        </authorList>
    </citation>
    <scope>NUCLEOTIDE SEQUENCE [LARGE SCALE GENOMIC DNA]</scope>
    <source>
        <strain evidence="3">ATCC700992</strain>
    </source>
</reference>
<feature type="transmembrane region" description="Helical" evidence="1">
    <location>
        <begin position="73"/>
        <end position="99"/>
    </location>
</feature>
<feature type="transmembrane region" description="Helical" evidence="1">
    <location>
        <begin position="178"/>
        <end position="200"/>
    </location>
</feature>
<dbReference type="RefSeq" id="WP_045095141.1">
    <property type="nucleotide sequence ID" value="NZ_LN614827.1"/>
</dbReference>
<keyword evidence="3" id="KW-1185">Reference proteome</keyword>
<keyword evidence="1" id="KW-0812">Transmembrane</keyword>
<gene>
    <name evidence="2" type="ORF">LFA_1046</name>
</gene>
<name>A0A098G4S3_9GAMM</name>
<keyword evidence="1" id="KW-0472">Membrane</keyword>
<feature type="transmembrane region" description="Helical" evidence="1">
    <location>
        <begin position="105"/>
        <end position="130"/>
    </location>
</feature>
<feature type="transmembrane region" description="Helical" evidence="1">
    <location>
        <begin position="150"/>
        <end position="172"/>
    </location>
</feature>
<dbReference type="Proteomes" id="UP000032430">
    <property type="component" value="Chromosome I"/>
</dbReference>
<dbReference type="EMBL" id="LN614827">
    <property type="protein sequence ID" value="CEG56485.1"/>
    <property type="molecule type" value="Genomic_DNA"/>
</dbReference>
<evidence type="ECO:0000313" key="2">
    <source>
        <dbReference type="EMBL" id="CEG56485.1"/>
    </source>
</evidence>
<dbReference type="HOGENOM" id="CLU_769008_0_0_6"/>
<dbReference type="AlphaFoldDB" id="A0A098G4S3"/>
<protein>
    <submittedName>
        <fullName evidence="2">Uncharacterized protein</fullName>
    </submittedName>
</protein>
<proteinExistence type="predicted"/>
<keyword evidence="1" id="KW-1133">Transmembrane helix</keyword>